<gene>
    <name evidence="1" type="ORF">AGRA3207_004521</name>
</gene>
<dbReference type="Proteomes" id="UP001049518">
    <property type="component" value="Chromosome"/>
</dbReference>
<dbReference type="GO" id="GO:0008168">
    <property type="term" value="F:methyltransferase activity"/>
    <property type="evidence" value="ECO:0007669"/>
    <property type="project" value="UniProtKB-KW"/>
</dbReference>
<dbReference type="SUPFAM" id="SSF53335">
    <property type="entry name" value="S-adenosyl-L-methionine-dependent methyltransferases"/>
    <property type="match status" value="1"/>
</dbReference>
<reference evidence="1" key="1">
    <citation type="submission" date="2020-07" db="EMBL/GenBank/DDBJ databases">
        <authorList>
            <person name="Tarantini F.S."/>
            <person name="Hong K.W."/>
            <person name="Chan K.G."/>
        </authorList>
    </citation>
    <scope>NUCLEOTIDE SEQUENCE</scope>
    <source>
        <strain evidence="1">32-07</strain>
    </source>
</reference>
<organism evidence="1 2">
    <name type="scientific">Actinomadura graeca</name>
    <dbReference type="NCBI Taxonomy" id="2750812"/>
    <lineage>
        <taxon>Bacteria</taxon>
        <taxon>Bacillati</taxon>
        <taxon>Actinomycetota</taxon>
        <taxon>Actinomycetes</taxon>
        <taxon>Streptosporangiales</taxon>
        <taxon>Thermomonosporaceae</taxon>
        <taxon>Actinomadura</taxon>
    </lineage>
</organism>
<evidence type="ECO:0000313" key="2">
    <source>
        <dbReference type="Proteomes" id="UP001049518"/>
    </source>
</evidence>
<keyword evidence="1" id="KW-0808">Transferase</keyword>
<sequence length="273" mass="30172">MRDDDAPDLRSVQGIDTTKANSARIWDYLLGGQENYPVDRELAAEVAEFLPDIAEQAKADRLFLSRVIGFLAGEAGITQFLDIGTGLPTANNTHEVAQRANPSCRVVYVDNDQLVLAHARALLTSTPEGRTAYVDADMHDPDHILDRAEETLELSRPVAITMLGVFWHILDDAEASRIMERLLARVPSGSYLAVSQQTLEITGEKAAEAVRLWNERGSPPGVWRTPRQIEELFLGQGLEIIEPGVVTCTRWRPETAAFDLPETDQFAAVGRKP</sequence>
<evidence type="ECO:0000313" key="1">
    <source>
        <dbReference type="EMBL" id="QXJ23377.1"/>
    </source>
</evidence>
<name>A0ABX8R080_9ACTN</name>
<dbReference type="GO" id="GO:0032259">
    <property type="term" value="P:methylation"/>
    <property type="evidence" value="ECO:0007669"/>
    <property type="project" value="UniProtKB-KW"/>
</dbReference>
<dbReference type="InterPro" id="IPR029063">
    <property type="entry name" value="SAM-dependent_MTases_sf"/>
</dbReference>
<dbReference type="InterPro" id="IPR006764">
    <property type="entry name" value="SAM_dep_MeTrfase_SAV2177_type"/>
</dbReference>
<keyword evidence="2" id="KW-1185">Reference proteome</keyword>
<dbReference type="EMBL" id="CP059572">
    <property type="protein sequence ID" value="QXJ23377.1"/>
    <property type="molecule type" value="Genomic_DNA"/>
</dbReference>
<accession>A0ABX8R080</accession>
<dbReference type="PIRSF" id="PIRSF017393">
    <property type="entry name" value="MTase_SAV2177"/>
    <property type="match status" value="1"/>
</dbReference>
<dbReference type="Gene3D" id="3.40.50.150">
    <property type="entry name" value="Vaccinia Virus protein VP39"/>
    <property type="match status" value="1"/>
</dbReference>
<dbReference type="Pfam" id="PF04672">
    <property type="entry name" value="Methyltransf_19"/>
    <property type="match status" value="1"/>
</dbReference>
<dbReference type="RefSeq" id="WP_231329062.1">
    <property type="nucleotide sequence ID" value="NZ_CP059572.1"/>
</dbReference>
<protein>
    <submittedName>
        <fullName evidence="1">SAM-dependent methyltransferase</fullName>
    </submittedName>
</protein>
<keyword evidence="1" id="KW-0489">Methyltransferase</keyword>
<proteinExistence type="predicted"/>